<protein>
    <submittedName>
        <fullName evidence="5">Autolysin</fullName>
        <ecNumber evidence="5">3.5.1.28</ecNumber>
    </submittedName>
</protein>
<evidence type="ECO:0000313" key="5">
    <source>
        <dbReference type="EMBL" id="OOM16031.1"/>
    </source>
</evidence>
<reference evidence="5 6" key="1">
    <citation type="submission" date="2016-05" db="EMBL/GenBank/DDBJ databases">
        <title>Microbial solvent formation.</title>
        <authorList>
            <person name="Poehlein A."/>
            <person name="Montoya Solano J.D."/>
            <person name="Flitsch S."/>
            <person name="Krabben P."/>
            <person name="Duerre P."/>
            <person name="Daniel R."/>
        </authorList>
    </citation>
    <scope>NUCLEOTIDE SEQUENCE [LARGE SCALE GENOMIC DNA]</scope>
    <source>
        <strain evidence="5 6">L1-8</strain>
    </source>
</reference>
<dbReference type="InterPro" id="IPR036582">
    <property type="entry name" value="Mao_N_sf"/>
</dbReference>
<proteinExistence type="predicted"/>
<dbReference type="InterPro" id="IPR012854">
    <property type="entry name" value="Cu_amine_oxidase-like_N"/>
</dbReference>
<name>A0A1S8NID3_CLOSA</name>
<evidence type="ECO:0000259" key="4">
    <source>
        <dbReference type="Pfam" id="PF07833"/>
    </source>
</evidence>
<dbReference type="Pfam" id="PF19127">
    <property type="entry name" value="Choline_bind_3"/>
    <property type="match status" value="1"/>
</dbReference>
<dbReference type="AlphaFoldDB" id="A0A1S8NID3"/>
<evidence type="ECO:0000256" key="3">
    <source>
        <dbReference type="SAM" id="SignalP"/>
    </source>
</evidence>
<organism evidence="5 6">
    <name type="scientific">Clostridium saccharobutylicum</name>
    <dbReference type="NCBI Taxonomy" id="169679"/>
    <lineage>
        <taxon>Bacteria</taxon>
        <taxon>Bacillati</taxon>
        <taxon>Bacillota</taxon>
        <taxon>Clostridia</taxon>
        <taxon>Eubacteriales</taxon>
        <taxon>Clostridiaceae</taxon>
        <taxon>Clostridium</taxon>
    </lineage>
</organism>
<dbReference type="SUPFAM" id="SSF69360">
    <property type="entry name" value="Cell wall binding repeat"/>
    <property type="match status" value="1"/>
</dbReference>
<keyword evidence="3" id="KW-0732">Signal</keyword>
<sequence>MKKVMISLLSAITIIGMSVPAFAADINDKNNIKDVSDEIMVISTNTSQDANINNLIIGGKNVNIGKFGVVISNGKVMVPLKATAESLGFKVNIDKDNKYASLDNDEINTEIKVGVDSYYYASSKAIGMTAPQQLGAAPMAIDNNIYVPIKIYDLLLNDSKAIGSFWSKMSGGQWIYVDNGELSIGWKLINNKWYFMNNNGIMQKGWVQTNGNWYYLYNNGEMASSTITPDGYKVDQNGKWDFGQAASTLQTQTENANSIANPIEEFKTVEDAQKVLKFNVIVPKNIPSQFNLKYISTISREVFQICYSDGENDILFRMGQDIDNISGNYNEYKNNDTINLDNKSIKLSGKDGLIKLATWKINDMSYSISVDNGMKKDEIISIIKSTF</sequence>
<dbReference type="EMBL" id="LZYZ01000001">
    <property type="protein sequence ID" value="OOM16031.1"/>
    <property type="molecule type" value="Genomic_DNA"/>
</dbReference>
<dbReference type="RefSeq" id="WP_077863787.1">
    <property type="nucleotide sequence ID" value="NZ_LZYZ01000001.1"/>
</dbReference>
<gene>
    <name evidence="5" type="primary">lytA_3</name>
    <name evidence="5" type="ORF">CLOSAC_03020</name>
</gene>
<accession>A0A1S8NID3</accession>
<dbReference type="EC" id="3.5.1.28" evidence="5"/>
<evidence type="ECO:0000313" key="6">
    <source>
        <dbReference type="Proteomes" id="UP000191154"/>
    </source>
</evidence>
<evidence type="ECO:0000256" key="2">
    <source>
        <dbReference type="PROSITE-ProRule" id="PRU00591"/>
    </source>
</evidence>
<feature type="domain" description="Copper amine oxidase-like N-terminal" evidence="4">
    <location>
        <begin position="57"/>
        <end position="150"/>
    </location>
</feature>
<comment type="caution">
    <text evidence="5">The sequence shown here is derived from an EMBL/GenBank/DDBJ whole genome shotgun (WGS) entry which is preliminary data.</text>
</comment>
<feature type="signal peptide" evidence="3">
    <location>
        <begin position="1"/>
        <end position="23"/>
    </location>
</feature>
<feature type="repeat" description="Cell wall-binding" evidence="2">
    <location>
        <begin position="183"/>
        <end position="202"/>
    </location>
</feature>
<dbReference type="Gene3D" id="3.30.457.10">
    <property type="entry name" value="Copper amine oxidase-like, N-terminal domain"/>
    <property type="match status" value="1"/>
</dbReference>
<dbReference type="Pfam" id="PF07833">
    <property type="entry name" value="Cu_amine_oxidN1"/>
    <property type="match status" value="1"/>
</dbReference>
<dbReference type="GO" id="GO:0008745">
    <property type="term" value="F:N-acetylmuramoyl-L-alanine amidase activity"/>
    <property type="evidence" value="ECO:0007669"/>
    <property type="project" value="UniProtKB-EC"/>
</dbReference>
<keyword evidence="5" id="KW-0378">Hydrolase</keyword>
<feature type="chain" id="PRO_5013386304" evidence="3">
    <location>
        <begin position="24"/>
        <end position="387"/>
    </location>
</feature>
<dbReference type="InterPro" id="IPR018337">
    <property type="entry name" value="Cell_wall/Cho-bd_repeat"/>
</dbReference>
<dbReference type="Proteomes" id="UP000191154">
    <property type="component" value="Unassembled WGS sequence"/>
</dbReference>
<keyword evidence="1" id="KW-0677">Repeat</keyword>
<dbReference type="Gene3D" id="2.10.270.10">
    <property type="entry name" value="Cholin Binding"/>
    <property type="match status" value="1"/>
</dbReference>
<evidence type="ECO:0000256" key="1">
    <source>
        <dbReference type="ARBA" id="ARBA00022737"/>
    </source>
</evidence>
<feature type="repeat" description="Cell wall-binding" evidence="2">
    <location>
        <begin position="203"/>
        <end position="222"/>
    </location>
</feature>
<dbReference type="PROSITE" id="PS51170">
    <property type="entry name" value="CW"/>
    <property type="match status" value="2"/>
</dbReference>